<dbReference type="Proteomes" id="UP000316291">
    <property type="component" value="Unassembled WGS sequence"/>
</dbReference>
<accession>A0A562R4S8</accession>
<proteinExistence type="predicted"/>
<dbReference type="AlphaFoldDB" id="A0A562R4S8"/>
<protein>
    <submittedName>
        <fullName evidence="2">Uncharacterized protein</fullName>
    </submittedName>
</protein>
<name>A0A562R4S8_9BRAD</name>
<comment type="caution">
    <text evidence="2">The sequence shown here is derived from an EMBL/GenBank/DDBJ whole genome shotgun (WGS) entry which is preliminary data.</text>
</comment>
<dbReference type="EMBL" id="VLLA01000018">
    <property type="protein sequence ID" value="TWI64058.1"/>
    <property type="molecule type" value="Genomic_DNA"/>
</dbReference>
<evidence type="ECO:0000313" key="2">
    <source>
        <dbReference type="EMBL" id="TWI64058.1"/>
    </source>
</evidence>
<gene>
    <name evidence="2" type="ORF">IQ16_05931</name>
</gene>
<sequence>MQSIARGASKDERPGCSRAVALRGPLKKRPPQGDGLALVLRDGTESYCASARIPPANACHAAVSLIGQFSTFTASSASVP</sequence>
<feature type="region of interest" description="Disordered" evidence="1">
    <location>
        <begin position="1"/>
        <end position="35"/>
    </location>
</feature>
<evidence type="ECO:0000256" key="1">
    <source>
        <dbReference type="SAM" id="MobiDB-lite"/>
    </source>
</evidence>
<keyword evidence="3" id="KW-1185">Reference proteome</keyword>
<reference evidence="2 3" key="1">
    <citation type="journal article" date="2015" name="Stand. Genomic Sci.">
        <title>Genomic Encyclopedia of Bacterial and Archaeal Type Strains, Phase III: the genomes of soil and plant-associated and newly described type strains.</title>
        <authorList>
            <person name="Whitman W.B."/>
            <person name="Woyke T."/>
            <person name="Klenk H.P."/>
            <person name="Zhou Y."/>
            <person name="Lilburn T.G."/>
            <person name="Beck B.J."/>
            <person name="De Vos P."/>
            <person name="Vandamme P."/>
            <person name="Eisen J.A."/>
            <person name="Garrity G."/>
            <person name="Hugenholtz P."/>
            <person name="Kyrpides N.C."/>
        </authorList>
    </citation>
    <scope>NUCLEOTIDE SEQUENCE [LARGE SCALE GENOMIC DNA]</scope>
    <source>
        <strain evidence="2 3">CGMCC 1.10948</strain>
    </source>
</reference>
<organism evidence="2 3">
    <name type="scientific">Bradyrhizobium huanghuaihaiense</name>
    <dbReference type="NCBI Taxonomy" id="990078"/>
    <lineage>
        <taxon>Bacteria</taxon>
        <taxon>Pseudomonadati</taxon>
        <taxon>Pseudomonadota</taxon>
        <taxon>Alphaproteobacteria</taxon>
        <taxon>Hyphomicrobiales</taxon>
        <taxon>Nitrobacteraceae</taxon>
        <taxon>Bradyrhizobium</taxon>
    </lineage>
</organism>
<evidence type="ECO:0000313" key="3">
    <source>
        <dbReference type="Proteomes" id="UP000316291"/>
    </source>
</evidence>